<evidence type="ECO:0000256" key="7">
    <source>
        <dbReference type="SAM" id="Phobius"/>
    </source>
</evidence>
<dbReference type="InterPro" id="IPR046341">
    <property type="entry name" value="SET_dom_sf"/>
</dbReference>
<dbReference type="Gene3D" id="1.20.1740.10">
    <property type="entry name" value="Amino acid/polyamine transporter I"/>
    <property type="match status" value="1"/>
</dbReference>
<accession>A0A2V5IRW7</accession>
<feature type="transmembrane region" description="Helical" evidence="7">
    <location>
        <begin position="824"/>
        <end position="842"/>
    </location>
</feature>
<feature type="transmembrane region" description="Helical" evidence="7">
    <location>
        <begin position="778"/>
        <end position="803"/>
    </location>
</feature>
<dbReference type="InterPro" id="IPR001214">
    <property type="entry name" value="SET_dom"/>
</dbReference>
<dbReference type="GO" id="GO:0015171">
    <property type="term" value="F:amino acid transmembrane transporter activity"/>
    <property type="evidence" value="ECO:0007669"/>
    <property type="project" value="TreeGrafter"/>
</dbReference>
<feature type="transmembrane region" description="Helical" evidence="7">
    <location>
        <begin position="520"/>
        <end position="543"/>
    </location>
</feature>
<dbReference type="PROSITE" id="PS50280">
    <property type="entry name" value="SET"/>
    <property type="match status" value="1"/>
</dbReference>
<dbReference type="Gene3D" id="6.10.140.2220">
    <property type="match status" value="1"/>
</dbReference>
<feature type="transmembrane region" description="Helical" evidence="7">
    <location>
        <begin position="749"/>
        <end position="766"/>
    </location>
</feature>
<dbReference type="EMBL" id="KZ825504">
    <property type="protein sequence ID" value="PYI31360.1"/>
    <property type="molecule type" value="Genomic_DNA"/>
</dbReference>
<gene>
    <name evidence="9" type="ORF">BP00DRAFT_475366</name>
</gene>
<sequence>MPLLHPLGHEIPLEPAAVTKSTVADVTAAQATAWIHPHLEQGVDPYKGRQLRAAQPIPQGEVVLVDMPYAVIPAVDDPRTSDALLCSHPPCSRRMPCSADRIACPQGCLGDVMWCSAACQAADHARHAFECTWLKRFAASIREKRGEYEFGMLWLIVRILAARQVEMSAAGGESTTPDDPADDGPGFAEGWQAMRSFCGSEDSWSHAQVRAWTALVKKYLRHGPVLPHHLPDREVLKLICQEEANSFGLYPRETGLYPVPPDALDRGEQFGAAVYPRAAIANHSCGPNMTHKPDQHGRMIFTAAKDIAAGEECCISYFDLTQFTDLQTRRERLQTLFRFAEPRYRTPPSRLGKKADINVHKAILCECHTKQLAMQDQSRMESTATKTPDTVVEEARVLSAGSQHLHRKLRGREVQLLAVGGAIGTSLFVQMGAVLPKGGPAGLLLGFAAYGTIILAVNQCFAEMVCYLPIPSPFVQLAGHWVDDALGFAMGWNFFLTMALGIPYEIVAINVLLTYWTDRIPVAAVVVIVMVIYGILNVLTVRYFGVAEFYLSICKIILMIGLIGYTFVTMVGGNPHHDAYGFRYWKDPGAFVSYLAAGNTGRFCGVLACMIQASFTMVGPEYISMTAAEAERPRVIMHRAFSSFVWRLMVFFIAGALCMGIVLPYNDATLAATIAGTRKGSGTGAASPYVISMNNLSIPVLPHLVNLLILTSVLSAGNNLVYSASRTLHGLALTHKAPAILGRCTTRGLPIYAIALTMAFCCLAFLQVQHASATVLNWLISVITASYLLNYFGTCVTYLHFYAALQAQGVDRRTLPFRGYLQPYAGWFAVCGTGVMVLVLGWEVFLHGRWSTETFVLDYAMIAVFVVLGVGWKVCRRTWWVLPERADLGVGGLRAEVDEYERVVGNTVDRKKEGWRWWVVDRWFE</sequence>
<feature type="transmembrane region" description="Helical" evidence="7">
    <location>
        <begin position="854"/>
        <end position="875"/>
    </location>
</feature>
<dbReference type="InterPro" id="IPR050524">
    <property type="entry name" value="APC_YAT"/>
</dbReference>
<dbReference type="Pfam" id="PF00324">
    <property type="entry name" value="AA_permease"/>
    <property type="match status" value="1"/>
</dbReference>
<evidence type="ECO:0000256" key="3">
    <source>
        <dbReference type="ARBA" id="ARBA00022692"/>
    </source>
</evidence>
<dbReference type="CDD" id="cd20071">
    <property type="entry name" value="SET_SMYD"/>
    <property type="match status" value="1"/>
</dbReference>
<evidence type="ECO:0000259" key="8">
    <source>
        <dbReference type="PROSITE" id="PS50280"/>
    </source>
</evidence>
<dbReference type="PANTHER" id="PTHR43341:SF15">
    <property type="entry name" value="GENERAL AMINO ACID PERMEASE AGP2"/>
    <property type="match status" value="1"/>
</dbReference>
<keyword evidence="4" id="KW-0029">Amino-acid transport</keyword>
<evidence type="ECO:0000256" key="5">
    <source>
        <dbReference type="ARBA" id="ARBA00022989"/>
    </source>
</evidence>
<feature type="transmembrane region" description="Helical" evidence="7">
    <location>
        <begin position="490"/>
        <end position="513"/>
    </location>
</feature>
<proteinExistence type="predicted"/>
<dbReference type="FunFam" id="1.20.1740.10:FF:000006">
    <property type="entry name" value="General amino acid permease"/>
    <property type="match status" value="1"/>
</dbReference>
<dbReference type="SMART" id="SM00317">
    <property type="entry name" value="SET"/>
    <property type="match status" value="1"/>
</dbReference>
<feature type="transmembrane region" description="Helical" evidence="7">
    <location>
        <begin position="549"/>
        <end position="568"/>
    </location>
</feature>
<evidence type="ECO:0000313" key="9">
    <source>
        <dbReference type="EMBL" id="PYI31360.1"/>
    </source>
</evidence>
<dbReference type="InterPro" id="IPR004841">
    <property type="entry name" value="AA-permease/SLC12A_dom"/>
</dbReference>
<keyword evidence="3 7" id="KW-0812">Transmembrane</keyword>
<organism evidence="9 10">
    <name type="scientific">Aspergillus indologenus CBS 114.80</name>
    <dbReference type="NCBI Taxonomy" id="1450541"/>
    <lineage>
        <taxon>Eukaryota</taxon>
        <taxon>Fungi</taxon>
        <taxon>Dikarya</taxon>
        <taxon>Ascomycota</taxon>
        <taxon>Pezizomycotina</taxon>
        <taxon>Eurotiomycetes</taxon>
        <taxon>Eurotiomycetidae</taxon>
        <taxon>Eurotiales</taxon>
        <taxon>Aspergillaceae</taxon>
        <taxon>Aspergillus</taxon>
        <taxon>Aspergillus subgen. Circumdati</taxon>
    </lineage>
</organism>
<evidence type="ECO:0000256" key="1">
    <source>
        <dbReference type="ARBA" id="ARBA00004141"/>
    </source>
</evidence>
<keyword evidence="6 7" id="KW-0472">Membrane</keyword>
<keyword evidence="5 7" id="KW-1133">Transmembrane helix</keyword>
<feature type="transmembrane region" description="Helical" evidence="7">
    <location>
        <begin position="416"/>
        <end position="435"/>
    </location>
</feature>
<dbReference type="Gene3D" id="1.10.220.160">
    <property type="match status" value="1"/>
</dbReference>
<keyword evidence="2" id="KW-0813">Transport</keyword>
<name>A0A2V5IRW7_9EURO</name>
<evidence type="ECO:0000256" key="6">
    <source>
        <dbReference type="ARBA" id="ARBA00023136"/>
    </source>
</evidence>
<protein>
    <submittedName>
        <fullName evidence="9">General amino acid permease</fullName>
    </submittedName>
</protein>
<dbReference type="Pfam" id="PF00856">
    <property type="entry name" value="SET"/>
    <property type="match status" value="1"/>
</dbReference>
<dbReference type="GO" id="GO:0016020">
    <property type="term" value="C:membrane"/>
    <property type="evidence" value="ECO:0007669"/>
    <property type="project" value="UniProtKB-SubCell"/>
</dbReference>
<feature type="transmembrane region" description="Helical" evidence="7">
    <location>
        <begin position="700"/>
        <end position="721"/>
    </location>
</feature>
<evidence type="ECO:0000313" key="10">
    <source>
        <dbReference type="Proteomes" id="UP000248817"/>
    </source>
</evidence>
<feature type="domain" description="SET" evidence="8">
    <location>
        <begin position="37"/>
        <end position="318"/>
    </location>
</feature>
<comment type="subcellular location">
    <subcellularLocation>
        <location evidence="1">Membrane</location>
        <topology evidence="1">Multi-pass membrane protein</topology>
    </subcellularLocation>
</comment>
<reference evidence="9 10" key="1">
    <citation type="submission" date="2018-02" db="EMBL/GenBank/DDBJ databases">
        <title>The genomes of Aspergillus section Nigri reveals drivers in fungal speciation.</title>
        <authorList>
            <consortium name="DOE Joint Genome Institute"/>
            <person name="Vesth T.C."/>
            <person name="Nybo J."/>
            <person name="Theobald S."/>
            <person name="Brandl J."/>
            <person name="Frisvad J.C."/>
            <person name="Nielsen K.F."/>
            <person name="Lyhne E.K."/>
            <person name="Kogle M.E."/>
            <person name="Kuo A."/>
            <person name="Riley R."/>
            <person name="Clum A."/>
            <person name="Nolan M."/>
            <person name="Lipzen A."/>
            <person name="Salamov A."/>
            <person name="Henrissat B."/>
            <person name="Wiebenga A."/>
            <person name="De vries R.P."/>
            <person name="Grigoriev I.V."/>
            <person name="Mortensen U.H."/>
            <person name="Andersen M.R."/>
            <person name="Baker S.E."/>
        </authorList>
    </citation>
    <scope>NUCLEOTIDE SEQUENCE [LARGE SCALE GENOMIC DNA]</scope>
    <source>
        <strain evidence="9 10">CBS 114.80</strain>
    </source>
</reference>
<keyword evidence="10" id="KW-1185">Reference proteome</keyword>
<dbReference type="Gene3D" id="2.170.270.10">
    <property type="entry name" value="SET domain"/>
    <property type="match status" value="1"/>
</dbReference>
<evidence type="ECO:0000256" key="2">
    <source>
        <dbReference type="ARBA" id="ARBA00022448"/>
    </source>
</evidence>
<feature type="transmembrane region" description="Helical" evidence="7">
    <location>
        <begin position="644"/>
        <end position="663"/>
    </location>
</feature>
<feature type="transmembrane region" description="Helical" evidence="7">
    <location>
        <begin position="447"/>
        <end position="470"/>
    </location>
</feature>
<dbReference type="AlphaFoldDB" id="A0A2V5IRW7"/>
<dbReference type="Proteomes" id="UP000248817">
    <property type="component" value="Unassembled WGS sequence"/>
</dbReference>
<evidence type="ECO:0000256" key="4">
    <source>
        <dbReference type="ARBA" id="ARBA00022970"/>
    </source>
</evidence>
<dbReference type="SUPFAM" id="SSF82199">
    <property type="entry name" value="SET domain"/>
    <property type="match status" value="1"/>
</dbReference>
<dbReference type="PANTHER" id="PTHR43341">
    <property type="entry name" value="AMINO ACID PERMEASE"/>
    <property type="match status" value="1"/>
</dbReference>